<dbReference type="EMBL" id="UYRU01042528">
    <property type="protein sequence ID" value="VDK76101.1"/>
    <property type="molecule type" value="Genomic_DNA"/>
</dbReference>
<accession>A0A3P6UFW1</accession>
<dbReference type="Proteomes" id="UP000281553">
    <property type="component" value="Unassembled WGS sequence"/>
</dbReference>
<dbReference type="OrthoDB" id="10450084at2759"/>
<dbReference type="AlphaFoldDB" id="A0A3P6UFW1"/>
<protein>
    <submittedName>
        <fullName evidence="1">Uncharacterized protein</fullName>
    </submittedName>
</protein>
<keyword evidence="2" id="KW-1185">Reference proteome</keyword>
<organism evidence="1 2">
    <name type="scientific">Dibothriocephalus latus</name>
    <name type="common">Fish tapeworm</name>
    <name type="synonym">Diphyllobothrium latum</name>
    <dbReference type="NCBI Taxonomy" id="60516"/>
    <lineage>
        <taxon>Eukaryota</taxon>
        <taxon>Metazoa</taxon>
        <taxon>Spiralia</taxon>
        <taxon>Lophotrochozoa</taxon>
        <taxon>Platyhelminthes</taxon>
        <taxon>Cestoda</taxon>
        <taxon>Eucestoda</taxon>
        <taxon>Diphyllobothriidea</taxon>
        <taxon>Diphyllobothriidae</taxon>
        <taxon>Dibothriocephalus</taxon>
    </lineage>
</organism>
<evidence type="ECO:0000313" key="2">
    <source>
        <dbReference type="Proteomes" id="UP000281553"/>
    </source>
</evidence>
<evidence type="ECO:0000313" key="1">
    <source>
        <dbReference type="EMBL" id="VDK76101.1"/>
    </source>
</evidence>
<reference evidence="1 2" key="1">
    <citation type="submission" date="2018-11" db="EMBL/GenBank/DDBJ databases">
        <authorList>
            <consortium name="Pathogen Informatics"/>
        </authorList>
    </citation>
    <scope>NUCLEOTIDE SEQUENCE [LARGE SCALE GENOMIC DNA]</scope>
</reference>
<gene>
    <name evidence="1" type="ORF">DILT_LOCUS2719</name>
</gene>
<sequence length="116" mass="12662">MEGVRGTSPAYSKTVVKREQPRWLDAIIHIPVLQPLAAGTTLIQLTALPPENYSTASTKATNETTADMAARTEGICNYTLSSAPNLNYSMDSNVWNRPANYATVFDSTAIEKLNSR</sequence>
<proteinExistence type="predicted"/>
<name>A0A3P6UFW1_DIBLA</name>